<reference evidence="2" key="1">
    <citation type="journal article" date="2014" name="Front. Microbiol.">
        <title>High frequency of phylogenetically diverse reductive dehalogenase-homologous genes in deep subseafloor sedimentary metagenomes.</title>
        <authorList>
            <person name="Kawai M."/>
            <person name="Futagami T."/>
            <person name="Toyoda A."/>
            <person name="Takaki Y."/>
            <person name="Nishi S."/>
            <person name="Hori S."/>
            <person name="Arai W."/>
            <person name="Tsubouchi T."/>
            <person name="Morono Y."/>
            <person name="Uchiyama I."/>
            <person name="Ito T."/>
            <person name="Fujiyama A."/>
            <person name="Inagaki F."/>
            <person name="Takami H."/>
        </authorList>
    </citation>
    <scope>NUCLEOTIDE SEQUENCE</scope>
    <source>
        <strain evidence="2">Expedition CK06-06</strain>
    </source>
</reference>
<accession>X1C7E7</accession>
<protein>
    <submittedName>
        <fullName evidence="2">Uncharacterized protein</fullName>
    </submittedName>
</protein>
<dbReference type="EMBL" id="BART01024422">
    <property type="protein sequence ID" value="GAH03951.1"/>
    <property type="molecule type" value="Genomic_DNA"/>
</dbReference>
<proteinExistence type="predicted"/>
<name>X1C7E7_9ZZZZ</name>
<organism evidence="2">
    <name type="scientific">marine sediment metagenome</name>
    <dbReference type="NCBI Taxonomy" id="412755"/>
    <lineage>
        <taxon>unclassified sequences</taxon>
        <taxon>metagenomes</taxon>
        <taxon>ecological metagenomes</taxon>
    </lineage>
</organism>
<keyword evidence="1" id="KW-0812">Transmembrane</keyword>
<feature type="transmembrane region" description="Helical" evidence="1">
    <location>
        <begin position="162"/>
        <end position="187"/>
    </location>
</feature>
<comment type="caution">
    <text evidence="2">The sequence shown here is derived from an EMBL/GenBank/DDBJ whole genome shotgun (WGS) entry which is preliminary data.</text>
</comment>
<sequence length="188" mass="22283">MFNNRKKEKYKSRRNKIIEIYVIIVKENRQTIEHFIQASRRFVFEDGTYIIKRDCIFLKNINGMLRQCLLYSEGNPNPYNFKYAKEDITIDDYIPEYNDEDDDETTAIDNLRTKLEGIFGDYICKKGSLMLNIGLKPSELDRIYGSVLYEILVRIQSENKMFFLFLFTFISMFLSVLMLLVVIFGVVL</sequence>
<evidence type="ECO:0000313" key="2">
    <source>
        <dbReference type="EMBL" id="GAH03951.1"/>
    </source>
</evidence>
<dbReference type="AlphaFoldDB" id="X1C7E7"/>
<keyword evidence="1" id="KW-1133">Transmembrane helix</keyword>
<feature type="non-terminal residue" evidence="2">
    <location>
        <position position="188"/>
    </location>
</feature>
<keyword evidence="1" id="KW-0472">Membrane</keyword>
<evidence type="ECO:0000256" key="1">
    <source>
        <dbReference type="SAM" id="Phobius"/>
    </source>
</evidence>
<gene>
    <name evidence="2" type="ORF">S01H4_44118</name>
</gene>